<dbReference type="InterPro" id="IPR027417">
    <property type="entry name" value="P-loop_NTPase"/>
</dbReference>
<sequence>MRVVTVANRKGGSAKTTTVVNLAYGLATRGRRVLVLDLDNQGHVLHGFSQGEQSPITPAFPIEHFYKQLVAVHPNIDITEVNNTSSDIGSQIQLQAVREWCDDSRVRARYDVILIDTPPTLNAQLMAALAAATEIVIPAAPLPLSSDGVDKLLFACLKAVSERKFRAKSIKLLPVMVEKNVRLHRLTLNQWRERFGNTKVFSPIHKCIKLAEAFSINKPISEFAPKCRGAKDYDALCNAMISQ</sequence>
<name>A0A6N9TDI2_9ALTE</name>
<dbReference type="SUPFAM" id="SSF52540">
    <property type="entry name" value="P-loop containing nucleoside triphosphate hydrolases"/>
    <property type="match status" value="1"/>
</dbReference>
<dbReference type="InterPro" id="IPR050678">
    <property type="entry name" value="DNA_Partitioning_ATPase"/>
</dbReference>
<accession>A0A6N9TDI2</accession>
<dbReference type="EMBL" id="JAAAWO010000001">
    <property type="protein sequence ID" value="NDW14135.1"/>
    <property type="molecule type" value="Genomic_DNA"/>
</dbReference>
<comment type="caution">
    <text evidence="2">The sequence shown here is derived from an EMBL/GenBank/DDBJ whole genome shotgun (WGS) entry which is preliminary data.</text>
</comment>
<proteinExistence type="predicted"/>
<feature type="domain" description="AAA" evidence="1">
    <location>
        <begin position="1"/>
        <end position="161"/>
    </location>
</feature>
<organism evidence="2 3">
    <name type="scientific">Alteromonas genovensis</name>
    <dbReference type="NCBI Taxonomy" id="471225"/>
    <lineage>
        <taxon>Bacteria</taxon>
        <taxon>Pseudomonadati</taxon>
        <taxon>Pseudomonadota</taxon>
        <taxon>Gammaproteobacteria</taxon>
        <taxon>Alteromonadales</taxon>
        <taxon>Alteromonadaceae</taxon>
        <taxon>Alteromonas/Salinimonas group</taxon>
        <taxon>Alteromonas</taxon>
    </lineage>
</organism>
<dbReference type="CDD" id="cd02042">
    <property type="entry name" value="ParAB_family"/>
    <property type="match status" value="1"/>
</dbReference>
<evidence type="ECO:0000313" key="2">
    <source>
        <dbReference type="EMBL" id="NDW14135.1"/>
    </source>
</evidence>
<dbReference type="PANTHER" id="PTHR13696:SF52">
    <property type="entry name" value="PARA FAMILY PROTEIN CT_582"/>
    <property type="match status" value="1"/>
</dbReference>
<dbReference type="Pfam" id="PF13614">
    <property type="entry name" value="AAA_31"/>
    <property type="match status" value="1"/>
</dbReference>
<protein>
    <submittedName>
        <fullName evidence="2">AAA family ATPase</fullName>
    </submittedName>
</protein>
<dbReference type="Gene3D" id="3.40.50.300">
    <property type="entry name" value="P-loop containing nucleotide triphosphate hydrolases"/>
    <property type="match status" value="1"/>
</dbReference>
<dbReference type="InterPro" id="IPR025669">
    <property type="entry name" value="AAA_dom"/>
</dbReference>
<dbReference type="RefSeq" id="WP_163104615.1">
    <property type="nucleotide sequence ID" value="NZ_JAAAWO010000001.1"/>
</dbReference>
<evidence type="ECO:0000313" key="3">
    <source>
        <dbReference type="Proteomes" id="UP000471381"/>
    </source>
</evidence>
<dbReference type="PANTHER" id="PTHR13696">
    <property type="entry name" value="P-LOOP CONTAINING NUCLEOSIDE TRIPHOSPHATE HYDROLASE"/>
    <property type="match status" value="1"/>
</dbReference>
<dbReference type="AlphaFoldDB" id="A0A6N9TDI2"/>
<gene>
    <name evidence="2" type="ORF">GTQ48_01120</name>
</gene>
<dbReference type="PIRSF" id="PIRSF009320">
    <property type="entry name" value="Nuc_binding_HP_1000"/>
    <property type="match status" value="1"/>
</dbReference>
<dbReference type="Proteomes" id="UP000471381">
    <property type="component" value="Unassembled WGS sequence"/>
</dbReference>
<reference evidence="2 3" key="1">
    <citation type="submission" date="2020-01" db="EMBL/GenBank/DDBJ databases">
        <title>Genomes of bacteria type strains.</title>
        <authorList>
            <person name="Chen J."/>
            <person name="Zhu S."/>
            <person name="Yang J."/>
        </authorList>
    </citation>
    <scope>NUCLEOTIDE SEQUENCE [LARGE SCALE GENOMIC DNA]</scope>
    <source>
        <strain evidence="2 3">LMG 24078</strain>
    </source>
</reference>
<evidence type="ECO:0000259" key="1">
    <source>
        <dbReference type="Pfam" id="PF13614"/>
    </source>
</evidence>
<keyword evidence="3" id="KW-1185">Reference proteome</keyword>